<feature type="chain" id="PRO_5015481887" evidence="3">
    <location>
        <begin position="21"/>
        <end position="617"/>
    </location>
</feature>
<dbReference type="Pfam" id="PF09087">
    <property type="entry name" value="Cyc-maltodext_N"/>
    <property type="match status" value="1"/>
</dbReference>
<reference evidence="5 6" key="1">
    <citation type="submission" date="2018-03" db="EMBL/GenBank/DDBJ databases">
        <title>Genomic Encyclopedia of Type Strains, Phase III (KMG-III): the genomes of soil and plant-associated and newly described type strains.</title>
        <authorList>
            <person name="Whitman W."/>
        </authorList>
    </citation>
    <scope>NUCLEOTIDE SEQUENCE [LARGE SCALE GENOMIC DNA]</scope>
    <source>
        <strain evidence="5 6">CGMCC 1.9313</strain>
    </source>
</reference>
<gene>
    <name evidence="5" type="ORF">B0I27_101392</name>
</gene>
<sequence length="617" mass="71441">MKLKFTLGLLCLFLQFQAFAQIPALERVEPSFWWVGMNNPKLQLVVHGNGIASREVKLNYAGVTLSQVHKVENPNYLFLDLLISAEARPGKFNIEFQGKNQKKLSYTYELKDRDKSSNRIMGVTNKDFMYLIMPDRFANGDKRNDVIKGMQETALNRDSMYYRHGGDLQGIINHLDYLEDLGVTALWLNPVLENDQPKTSYHGYANTENYKIDPRFGDNALYKKLVDESHARGIKVIKDLVHNHFGSQHWILKDMPSKDWVHNWPEFTKSSFKDQVLFDPYASEADKKIMTDGWFDGHMPDLNQKNEFVKNYLTQSHIWWIEYAGLDGFRLDTYAYNDPEFMAEWAKFIKAEYPRFTFFAETWVHGIPNQAFFTQGNTINRGFDTELPGVTDFQTLWGINETLNGKFGWNEGVNKLYTTIASDFMYQDATRNVVFLDNHDLSRFYSVIGEDFDDFKSGIAWLLTTRGIPQLYYGTEILMKNFSNPDGLVREDFKGGWSGDKENKFTAQGRTPKENEAFNFVRTLANYRKNNEVLQTGKLMQYVPENGIYVYFRYNADKTVMIVMNTNDTISDLSLKRFNERLDGFNSALNVITSQKINSLLTINIPAKTTLVLELQK</sequence>
<proteinExistence type="predicted"/>
<dbReference type="Pfam" id="PF00128">
    <property type="entry name" value="Alpha-amylase"/>
    <property type="match status" value="1"/>
</dbReference>
<evidence type="ECO:0000256" key="3">
    <source>
        <dbReference type="SAM" id="SignalP"/>
    </source>
</evidence>
<dbReference type="GO" id="GO:0016798">
    <property type="term" value="F:hydrolase activity, acting on glycosyl bonds"/>
    <property type="evidence" value="ECO:0007669"/>
    <property type="project" value="UniProtKB-KW"/>
</dbReference>
<dbReference type="InterPro" id="IPR013783">
    <property type="entry name" value="Ig-like_fold"/>
</dbReference>
<dbReference type="Pfam" id="PF10438">
    <property type="entry name" value="Cyc-maltodext_C"/>
    <property type="match status" value="1"/>
</dbReference>
<dbReference type="GO" id="GO:0005975">
    <property type="term" value="P:carbohydrate metabolic process"/>
    <property type="evidence" value="ECO:0007669"/>
    <property type="project" value="InterPro"/>
</dbReference>
<dbReference type="RefSeq" id="WP_106290817.1">
    <property type="nucleotide sequence ID" value="NZ_PVTH01000001.1"/>
</dbReference>
<protein>
    <submittedName>
        <fullName evidence="5">Glycosidase</fullName>
    </submittedName>
</protein>
<dbReference type="Gene3D" id="3.20.20.80">
    <property type="entry name" value="Glycosidases"/>
    <property type="match status" value="1"/>
</dbReference>
<dbReference type="OrthoDB" id="9806009at2"/>
<keyword evidence="3" id="KW-0732">Signal</keyword>
<dbReference type="SUPFAM" id="SSF51011">
    <property type="entry name" value="Glycosyl hydrolase domain"/>
    <property type="match status" value="1"/>
</dbReference>
<feature type="signal peptide" evidence="3">
    <location>
        <begin position="1"/>
        <end position="20"/>
    </location>
</feature>
<dbReference type="EMBL" id="PVTH01000001">
    <property type="protein sequence ID" value="PRY55422.1"/>
    <property type="molecule type" value="Genomic_DNA"/>
</dbReference>
<dbReference type="AlphaFoldDB" id="A0A2T0UBZ9"/>
<dbReference type="PANTHER" id="PTHR10357:SF210">
    <property type="entry name" value="MALTODEXTRIN GLUCOSIDASE"/>
    <property type="match status" value="1"/>
</dbReference>
<evidence type="ECO:0000313" key="5">
    <source>
        <dbReference type="EMBL" id="PRY55422.1"/>
    </source>
</evidence>
<evidence type="ECO:0000259" key="4">
    <source>
        <dbReference type="SMART" id="SM00642"/>
    </source>
</evidence>
<dbReference type="Gene3D" id="2.60.40.1180">
    <property type="entry name" value="Golgi alpha-mannosidase II"/>
    <property type="match status" value="1"/>
</dbReference>
<dbReference type="CDD" id="cd11340">
    <property type="entry name" value="AmyAc_bac_CMD_like_3"/>
    <property type="match status" value="1"/>
</dbReference>
<dbReference type="InterPro" id="IPR014756">
    <property type="entry name" value="Ig_E-set"/>
</dbReference>
<dbReference type="InterPro" id="IPR017853">
    <property type="entry name" value="GH"/>
</dbReference>
<dbReference type="SUPFAM" id="SSF51445">
    <property type="entry name" value="(Trans)glycosidases"/>
    <property type="match status" value="1"/>
</dbReference>
<dbReference type="Gene3D" id="2.60.40.10">
    <property type="entry name" value="Immunoglobulins"/>
    <property type="match status" value="1"/>
</dbReference>
<organism evidence="5 6">
    <name type="scientific">Arcticibacter pallidicorallinus</name>
    <dbReference type="NCBI Taxonomy" id="1259464"/>
    <lineage>
        <taxon>Bacteria</taxon>
        <taxon>Pseudomonadati</taxon>
        <taxon>Bacteroidota</taxon>
        <taxon>Sphingobacteriia</taxon>
        <taxon>Sphingobacteriales</taxon>
        <taxon>Sphingobacteriaceae</taxon>
        <taxon>Arcticibacter</taxon>
    </lineage>
</organism>
<comment type="caution">
    <text evidence="5">The sequence shown here is derived from an EMBL/GenBank/DDBJ whole genome shotgun (WGS) entry which is preliminary data.</text>
</comment>
<keyword evidence="6" id="KW-1185">Reference proteome</keyword>
<dbReference type="SUPFAM" id="SSF81296">
    <property type="entry name" value="E set domains"/>
    <property type="match status" value="1"/>
</dbReference>
<dbReference type="InterPro" id="IPR013780">
    <property type="entry name" value="Glyco_hydro_b"/>
</dbReference>
<name>A0A2T0UBZ9_9SPHI</name>
<dbReference type="SMART" id="SM00642">
    <property type="entry name" value="Aamy"/>
    <property type="match status" value="1"/>
</dbReference>
<feature type="domain" description="Glycosyl hydrolase family 13 catalytic" evidence="4">
    <location>
        <begin position="131"/>
        <end position="528"/>
    </location>
</feature>
<evidence type="ECO:0000313" key="6">
    <source>
        <dbReference type="Proteomes" id="UP000238034"/>
    </source>
</evidence>
<keyword evidence="1" id="KW-0378">Hydrolase</keyword>
<accession>A0A2T0UBZ9</accession>
<dbReference type="InterPro" id="IPR015171">
    <property type="entry name" value="Cyc-maltodext_N"/>
</dbReference>
<dbReference type="InterPro" id="IPR006047">
    <property type="entry name" value="GH13_cat_dom"/>
</dbReference>
<dbReference type="InterPro" id="IPR019492">
    <property type="entry name" value="Cyclo-malto-dextrinase_C"/>
</dbReference>
<dbReference type="Proteomes" id="UP000238034">
    <property type="component" value="Unassembled WGS sequence"/>
</dbReference>
<keyword evidence="2 5" id="KW-0326">Glycosidase</keyword>
<evidence type="ECO:0000256" key="2">
    <source>
        <dbReference type="ARBA" id="ARBA00023295"/>
    </source>
</evidence>
<evidence type="ECO:0000256" key="1">
    <source>
        <dbReference type="ARBA" id="ARBA00022801"/>
    </source>
</evidence>
<dbReference type="PANTHER" id="PTHR10357">
    <property type="entry name" value="ALPHA-AMYLASE FAMILY MEMBER"/>
    <property type="match status" value="1"/>
</dbReference>